<comment type="caution">
    <text evidence="5">The sequence shown here is derived from an EMBL/GenBank/DDBJ whole genome shotgun (WGS) entry which is preliminary data.</text>
</comment>
<reference evidence="5" key="2">
    <citation type="journal article" date="2023" name="Microbiol Resour">
        <title>Decontamination and Annotation of the Draft Genome Sequence of the Oomycete Lagenidium giganteum ARSEF 373.</title>
        <authorList>
            <person name="Morgan W.R."/>
            <person name="Tartar A."/>
        </authorList>
    </citation>
    <scope>NUCLEOTIDE SEQUENCE</scope>
    <source>
        <strain evidence="5">ARSEF 373</strain>
    </source>
</reference>
<sequence>MAKRAITAIFFFILAIACTRVTSVRLNGWYACGTPSVSKGVALPAPSFECAMVTMPLCHPGVCTSNQTIEVFVKRLLPSPASTVQAARARSMWALQGGPGVSSSNMESQLTAMWEATNGSIHAYTLDVRGAGRSTFLDCEAAQAQTAASPASTRIAPEEFSSCFRDLLFKYDNQMVAFSTTSAALDLAFLIKELTGDTDAYVYGASYGTYWAQRLMHVAPSNVKGYILDGVVSTKSYRFSSWNDNIVAPTKRLIDACANDTFCKSKFAPLLQATNGSLEKAFQTILTKLDSAAPGKNPCADFFRSQIGAGIKVPVSTQLRYVLEWRARGNTRVFVPAFLYRASRCNTQDLAFLKKYANYNFAPAKVIDKIKDRSELLFKLVKFSELWAIPETPLSTHRARDNSSILRYNLTEETIEYCLYSGRHEEPACQEATARVAQPYYNTTPRLTYDVDQYHGKTATLPNGVSVLLINGRLDMNTPAEFGEEQFATYNTTNKLLLQFKYGGHCTGMAGTTDQDHTKCTDKIMASFLLNDGQTSKVESGCMKNLPPLEFHNKNSVARLFSKMTDVYEGNVSTTA</sequence>
<evidence type="ECO:0000256" key="3">
    <source>
        <dbReference type="SAM" id="SignalP"/>
    </source>
</evidence>
<dbReference type="PANTHER" id="PTHR43248">
    <property type="entry name" value="2-SUCCINYL-6-HYDROXY-2,4-CYCLOHEXADIENE-1-CARBOXYLATE SYNTHASE"/>
    <property type="match status" value="1"/>
</dbReference>
<reference evidence="5" key="1">
    <citation type="submission" date="2022-11" db="EMBL/GenBank/DDBJ databases">
        <authorList>
            <person name="Morgan W.R."/>
            <person name="Tartar A."/>
        </authorList>
    </citation>
    <scope>NUCLEOTIDE SEQUENCE</scope>
    <source>
        <strain evidence="5">ARSEF 373</strain>
    </source>
</reference>
<evidence type="ECO:0000259" key="4">
    <source>
        <dbReference type="Pfam" id="PF00561"/>
    </source>
</evidence>
<evidence type="ECO:0000256" key="2">
    <source>
        <dbReference type="ARBA" id="ARBA00022801"/>
    </source>
</evidence>
<gene>
    <name evidence="5" type="ORF">N0F65_001356</name>
</gene>
<comment type="similarity">
    <text evidence="1">Belongs to the peptidase S33 family.</text>
</comment>
<dbReference type="InterPro" id="IPR051601">
    <property type="entry name" value="Serine_prot/Carboxylest_S33"/>
</dbReference>
<evidence type="ECO:0000256" key="1">
    <source>
        <dbReference type="ARBA" id="ARBA00010088"/>
    </source>
</evidence>
<dbReference type="PROSITE" id="PS51257">
    <property type="entry name" value="PROKAR_LIPOPROTEIN"/>
    <property type="match status" value="1"/>
</dbReference>
<dbReference type="EMBL" id="DAKRPA010000094">
    <property type="protein sequence ID" value="DAZ98917.1"/>
    <property type="molecule type" value="Genomic_DNA"/>
</dbReference>
<dbReference type="InterPro" id="IPR000073">
    <property type="entry name" value="AB_hydrolase_1"/>
</dbReference>
<name>A0AAV2YV55_9STRA</name>
<dbReference type="Proteomes" id="UP001146120">
    <property type="component" value="Unassembled WGS sequence"/>
</dbReference>
<dbReference type="Pfam" id="PF00561">
    <property type="entry name" value="Abhydrolase_1"/>
    <property type="match status" value="1"/>
</dbReference>
<accession>A0AAV2YV55</accession>
<evidence type="ECO:0000313" key="5">
    <source>
        <dbReference type="EMBL" id="DAZ98917.1"/>
    </source>
</evidence>
<dbReference type="GO" id="GO:0016787">
    <property type="term" value="F:hydrolase activity"/>
    <property type="evidence" value="ECO:0007669"/>
    <property type="project" value="UniProtKB-KW"/>
</dbReference>
<feature type="signal peptide" evidence="3">
    <location>
        <begin position="1"/>
        <end position="23"/>
    </location>
</feature>
<keyword evidence="6" id="KW-1185">Reference proteome</keyword>
<evidence type="ECO:0000313" key="6">
    <source>
        <dbReference type="Proteomes" id="UP001146120"/>
    </source>
</evidence>
<proteinExistence type="inferred from homology"/>
<dbReference type="InterPro" id="IPR029058">
    <property type="entry name" value="AB_hydrolase_fold"/>
</dbReference>
<keyword evidence="3" id="KW-0732">Signal</keyword>
<protein>
    <recommendedName>
        <fullName evidence="4">AB hydrolase-1 domain-containing protein</fullName>
    </recommendedName>
</protein>
<dbReference type="PANTHER" id="PTHR43248:SF3">
    <property type="entry name" value="AB HYDROLASE-1 DOMAIN-CONTAINING PROTEIN"/>
    <property type="match status" value="1"/>
</dbReference>
<dbReference type="Gene3D" id="3.40.50.1820">
    <property type="entry name" value="alpha/beta hydrolase"/>
    <property type="match status" value="1"/>
</dbReference>
<keyword evidence="2" id="KW-0378">Hydrolase</keyword>
<dbReference type="AlphaFoldDB" id="A0AAV2YV55"/>
<organism evidence="5 6">
    <name type="scientific">Lagenidium giganteum</name>
    <dbReference type="NCBI Taxonomy" id="4803"/>
    <lineage>
        <taxon>Eukaryota</taxon>
        <taxon>Sar</taxon>
        <taxon>Stramenopiles</taxon>
        <taxon>Oomycota</taxon>
        <taxon>Peronosporomycetes</taxon>
        <taxon>Pythiales</taxon>
        <taxon>Pythiaceae</taxon>
    </lineage>
</organism>
<dbReference type="SUPFAM" id="SSF53474">
    <property type="entry name" value="alpha/beta-Hydrolases"/>
    <property type="match status" value="1"/>
</dbReference>
<feature type="chain" id="PRO_5043988174" description="AB hydrolase-1 domain-containing protein" evidence="3">
    <location>
        <begin position="24"/>
        <end position="576"/>
    </location>
</feature>
<feature type="domain" description="AB hydrolase-1" evidence="4">
    <location>
        <begin position="122"/>
        <end position="247"/>
    </location>
</feature>